<reference evidence="2 3" key="1">
    <citation type="journal article" date="2023" name="G3 (Bethesda)">
        <title>A chromosome-level genome assembly of Zasmidium syzygii isolated from banana leaves.</title>
        <authorList>
            <person name="van Westerhoven A.C."/>
            <person name="Mehrabi R."/>
            <person name="Talebi R."/>
            <person name="Steentjes M.B.F."/>
            <person name="Corcolon B."/>
            <person name="Chong P.A."/>
            <person name="Kema G.H.J."/>
            <person name="Seidl M.F."/>
        </authorList>
    </citation>
    <scope>NUCLEOTIDE SEQUENCE [LARGE SCALE GENOMIC DNA]</scope>
    <source>
        <strain evidence="2 3">P124</strain>
    </source>
</reference>
<evidence type="ECO:0000256" key="1">
    <source>
        <dbReference type="SAM" id="MobiDB-lite"/>
    </source>
</evidence>
<gene>
    <name evidence="2" type="ORF">PRZ48_005388</name>
</gene>
<accession>A0ABR0ESL7</accession>
<comment type="caution">
    <text evidence="2">The sequence shown here is derived from an EMBL/GenBank/DDBJ whole genome shotgun (WGS) entry which is preliminary data.</text>
</comment>
<feature type="region of interest" description="Disordered" evidence="1">
    <location>
        <begin position="77"/>
        <end position="96"/>
    </location>
</feature>
<evidence type="ECO:0000313" key="2">
    <source>
        <dbReference type="EMBL" id="KAK4504472.1"/>
    </source>
</evidence>
<protein>
    <submittedName>
        <fullName evidence="2">Uncharacterized protein</fullName>
    </submittedName>
</protein>
<keyword evidence="3" id="KW-1185">Reference proteome</keyword>
<dbReference type="EMBL" id="JAXOVC010000003">
    <property type="protein sequence ID" value="KAK4504472.1"/>
    <property type="molecule type" value="Genomic_DNA"/>
</dbReference>
<name>A0ABR0ESL7_ZASCE</name>
<evidence type="ECO:0000313" key="3">
    <source>
        <dbReference type="Proteomes" id="UP001305779"/>
    </source>
</evidence>
<dbReference type="Proteomes" id="UP001305779">
    <property type="component" value="Unassembled WGS sequence"/>
</dbReference>
<proteinExistence type="predicted"/>
<organism evidence="2 3">
    <name type="scientific">Zasmidium cellare</name>
    <name type="common">Wine cellar mold</name>
    <name type="synonym">Racodium cellare</name>
    <dbReference type="NCBI Taxonomy" id="395010"/>
    <lineage>
        <taxon>Eukaryota</taxon>
        <taxon>Fungi</taxon>
        <taxon>Dikarya</taxon>
        <taxon>Ascomycota</taxon>
        <taxon>Pezizomycotina</taxon>
        <taxon>Dothideomycetes</taxon>
        <taxon>Dothideomycetidae</taxon>
        <taxon>Mycosphaerellales</taxon>
        <taxon>Mycosphaerellaceae</taxon>
        <taxon>Zasmidium</taxon>
    </lineage>
</organism>
<sequence>MLMKLRNRYEDVLESLMDRLGTVVTREDVLNHHRTLTAGWNLTIGQRTWNRLLREQETHAGRNGEDDGTCKLRTNAASMAPITPSDHHTVCEAPPL</sequence>